<keyword evidence="1" id="KW-0812">Transmembrane</keyword>
<reference evidence="3" key="2">
    <citation type="journal article" date="2022" name="BMC Genomics">
        <title>Comparative genome analysis of mycobacteria focusing on tRNA and non-coding RNA.</title>
        <authorList>
            <person name="Behra P.R.K."/>
            <person name="Pettersson B.M.F."/>
            <person name="Ramesh M."/>
            <person name="Das S."/>
            <person name="Dasgupta S."/>
            <person name="Kirsebom L.A."/>
        </authorList>
    </citation>
    <scope>NUCLEOTIDE SEQUENCE</scope>
    <source>
        <strain evidence="3">DSM 45406</strain>
    </source>
</reference>
<proteinExistence type="predicted"/>
<dbReference type="AlphaFoldDB" id="A0A9X3BSC5"/>
<organism evidence="3 4">
    <name type="scientific">Mycolicibacterium rufum</name>
    <dbReference type="NCBI Taxonomy" id="318424"/>
    <lineage>
        <taxon>Bacteria</taxon>
        <taxon>Bacillati</taxon>
        <taxon>Actinomycetota</taxon>
        <taxon>Actinomycetes</taxon>
        <taxon>Mycobacteriales</taxon>
        <taxon>Mycobacteriaceae</taxon>
        <taxon>Mycolicibacterium</taxon>
    </lineage>
</organism>
<evidence type="ECO:0000313" key="4">
    <source>
        <dbReference type="Proteomes" id="UP001140272"/>
    </source>
</evidence>
<evidence type="ECO:0000313" key="3">
    <source>
        <dbReference type="EMBL" id="MCV7073210.1"/>
    </source>
</evidence>
<accession>A0A9X3BSC5</accession>
<reference evidence="3" key="1">
    <citation type="submission" date="2020-07" db="EMBL/GenBank/DDBJ databases">
        <authorList>
            <person name="Pettersson B.M.F."/>
            <person name="Behra P.R.K."/>
            <person name="Ramesh M."/>
            <person name="Das S."/>
            <person name="Dasgupta S."/>
            <person name="Kirsebom L.A."/>
        </authorList>
    </citation>
    <scope>NUCLEOTIDE SEQUENCE</scope>
    <source>
        <strain evidence="3">DSM 45406</strain>
    </source>
</reference>
<sequence length="69" mass="7437">MRKYRESNLIKAGFIGVTLIILVIAVGLQPERLIQWATSIRHQALFTEAGGITVGNDVTLSGIKVGTVT</sequence>
<feature type="non-terminal residue" evidence="3">
    <location>
        <position position="69"/>
    </location>
</feature>
<dbReference type="Proteomes" id="UP001140272">
    <property type="component" value="Unassembled WGS sequence"/>
</dbReference>
<feature type="transmembrane region" description="Helical" evidence="1">
    <location>
        <begin position="12"/>
        <end position="29"/>
    </location>
</feature>
<dbReference type="EMBL" id="JACKRN010000832">
    <property type="protein sequence ID" value="MCV7073210.1"/>
    <property type="molecule type" value="Genomic_DNA"/>
</dbReference>
<dbReference type="InterPro" id="IPR003399">
    <property type="entry name" value="Mce/MlaD"/>
</dbReference>
<evidence type="ECO:0000256" key="1">
    <source>
        <dbReference type="SAM" id="Phobius"/>
    </source>
</evidence>
<evidence type="ECO:0000259" key="2">
    <source>
        <dbReference type="Pfam" id="PF02470"/>
    </source>
</evidence>
<feature type="domain" description="Mce/MlaD" evidence="2">
    <location>
        <begin position="43"/>
        <end position="69"/>
    </location>
</feature>
<protein>
    <submittedName>
        <fullName evidence="3">MCE family protein</fullName>
    </submittedName>
</protein>
<keyword evidence="1" id="KW-1133">Transmembrane helix</keyword>
<comment type="caution">
    <text evidence="3">The sequence shown here is derived from an EMBL/GenBank/DDBJ whole genome shotgun (WGS) entry which is preliminary data.</text>
</comment>
<gene>
    <name evidence="3" type="ORF">H7H73_25685</name>
</gene>
<dbReference type="Pfam" id="PF02470">
    <property type="entry name" value="MlaD"/>
    <property type="match status" value="1"/>
</dbReference>
<keyword evidence="1" id="KW-0472">Membrane</keyword>
<name>A0A9X3BSC5_9MYCO</name>